<sequence>MTVLDVKYVFHIPLCKFTQDRLSPLNGDEIIDDLISKLSEKGFDSLYMTKVKSCYMGRLYDEILITLFTTEDRAPEEIFEGWFRKNNEMLEQIEFAYEKGDRMIIGRLYHE</sequence>
<accession>A0A315XN72</accession>
<dbReference type="EMBL" id="MZGS01000021">
    <property type="protein sequence ID" value="PWB87308.1"/>
    <property type="molecule type" value="Genomic_DNA"/>
</dbReference>
<protein>
    <submittedName>
        <fullName evidence="1">Uncharacterized protein</fullName>
    </submittedName>
</protein>
<organism evidence="1 2">
    <name type="scientific">Methanobrevibacter thaueri</name>
    <dbReference type="NCBI Taxonomy" id="190975"/>
    <lineage>
        <taxon>Archaea</taxon>
        <taxon>Methanobacteriati</taxon>
        <taxon>Methanobacteriota</taxon>
        <taxon>Methanomada group</taxon>
        <taxon>Methanobacteria</taxon>
        <taxon>Methanobacteriales</taxon>
        <taxon>Methanobacteriaceae</taxon>
        <taxon>Methanobrevibacter</taxon>
    </lineage>
</organism>
<gene>
    <name evidence="1" type="ORF">MBBTH_11050</name>
</gene>
<evidence type="ECO:0000313" key="1">
    <source>
        <dbReference type="EMBL" id="PWB87308.1"/>
    </source>
</evidence>
<dbReference type="AlphaFoldDB" id="A0A315XN72"/>
<name>A0A315XN72_9EURY</name>
<dbReference type="Proteomes" id="UP000251717">
    <property type="component" value="Unassembled WGS sequence"/>
</dbReference>
<comment type="caution">
    <text evidence="1">The sequence shown here is derived from an EMBL/GenBank/DDBJ whole genome shotgun (WGS) entry which is preliminary data.</text>
</comment>
<evidence type="ECO:0000313" key="2">
    <source>
        <dbReference type="Proteomes" id="UP000251717"/>
    </source>
</evidence>
<proteinExistence type="predicted"/>
<keyword evidence="2" id="KW-1185">Reference proteome</keyword>
<reference evidence="1 2" key="1">
    <citation type="submission" date="2017-03" db="EMBL/GenBank/DDBJ databases">
        <title>Genome sequence of Methanobrevibacter thaueri.</title>
        <authorList>
            <person name="Poehlein A."/>
            <person name="Seedorf H."/>
            <person name="Daniel R."/>
        </authorList>
    </citation>
    <scope>NUCLEOTIDE SEQUENCE [LARGE SCALE GENOMIC DNA]</scope>
    <source>
        <strain evidence="1 2">DSM 11995</strain>
    </source>
</reference>